<dbReference type="PATRIC" id="fig|1291052.5.peg.1966"/>
<evidence type="ECO:0000313" key="3">
    <source>
        <dbReference type="Proteomes" id="UP000051679"/>
    </source>
</evidence>
<organism evidence="2 3">
    <name type="scientific">Lacticaseibacillus sharpeae JCM 1186 = DSM 20505</name>
    <dbReference type="NCBI Taxonomy" id="1291052"/>
    <lineage>
        <taxon>Bacteria</taxon>
        <taxon>Bacillati</taxon>
        <taxon>Bacillota</taxon>
        <taxon>Bacilli</taxon>
        <taxon>Lactobacillales</taxon>
        <taxon>Lactobacillaceae</taxon>
        <taxon>Lacticaseibacillus</taxon>
    </lineage>
</organism>
<protein>
    <submittedName>
        <fullName evidence="2">Uncharacterized protein</fullName>
    </submittedName>
</protein>
<dbReference type="RefSeq" id="WP_054680713.1">
    <property type="nucleotide sequence ID" value="NZ_AYYO01000043.1"/>
</dbReference>
<comment type="caution">
    <text evidence="2">The sequence shown here is derived from an EMBL/GenBank/DDBJ whole genome shotgun (WGS) entry which is preliminary data.</text>
</comment>
<proteinExistence type="predicted"/>
<dbReference type="AlphaFoldDB" id="A0A0R1ZIV6"/>
<accession>A0A0R1ZIV6</accession>
<name>A0A0R1ZIV6_9LACO</name>
<evidence type="ECO:0000313" key="2">
    <source>
        <dbReference type="EMBL" id="KRM54862.1"/>
    </source>
</evidence>
<reference evidence="2 3" key="1">
    <citation type="journal article" date="2015" name="Genome Announc.">
        <title>Expanding the biotechnology potential of lactobacilli through comparative genomics of 213 strains and associated genera.</title>
        <authorList>
            <person name="Sun Z."/>
            <person name="Harris H.M."/>
            <person name="McCann A."/>
            <person name="Guo C."/>
            <person name="Argimon S."/>
            <person name="Zhang W."/>
            <person name="Yang X."/>
            <person name="Jeffery I.B."/>
            <person name="Cooney J.C."/>
            <person name="Kagawa T.F."/>
            <person name="Liu W."/>
            <person name="Song Y."/>
            <person name="Salvetti E."/>
            <person name="Wrobel A."/>
            <person name="Rasinkangas P."/>
            <person name="Parkhill J."/>
            <person name="Rea M.C."/>
            <person name="O'Sullivan O."/>
            <person name="Ritari J."/>
            <person name="Douillard F.P."/>
            <person name="Paul Ross R."/>
            <person name="Yang R."/>
            <person name="Briner A.E."/>
            <person name="Felis G.E."/>
            <person name="de Vos W.M."/>
            <person name="Barrangou R."/>
            <person name="Klaenhammer T.R."/>
            <person name="Caufield P.W."/>
            <person name="Cui Y."/>
            <person name="Zhang H."/>
            <person name="O'Toole P.W."/>
        </authorList>
    </citation>
    <scope>NUCLEOTIDE SEQUENCE [LARGE SCALE GENOMIC DNA]</scope>
    <source>
        <strain evidence="2 3">DSM 20505</strain>
    </source>
</reference>
<dbReference type="EMBL" id="AYYO01000043">
    <property type="protein sequence ID" value="KRM54862.1"/>
    <property type="molecule type" value="Genomic_DNA"/>
</dbReference>
<dbReference type="STRING" id="1291052.FC18_GL001904"/>
<evidence type="ECO:0000256" key="1">
    <source>
        <dbReference type="SAM" id="MobiDB-lite"/>
    </source>
</evidence>
<dbReference type="OrthoDB" id="9949192at2"/>
<keyword evidence="3" id="KW-1185">Reference proteome</keyword>
<sequence length="89" mass="9612">MAQSFQTSSVTYVFVDPNDTEGKEVKHTIKDLVETPDEAKLTELGTLLAAVIPYMTLKDILIDKDSVLTADDNPTPPATEQTDAESGAN</sequence>
<gene>
    <name evidence="2" type="ORF">FC18_GL001904</name>
</gene>
<dbReference type="Proteomes" id="UP000051679">
    <property type="component" value="Unassembled WGS sequence"/>
</dbReference>
<feature type="region of interest" description="Disordered" evidence="1">
    <location>
        <begin position="67"/>
        <end position="89"/>
    </location>
</feature>